<gene>
    <name evidence="1" type="ORF">RUM43_002520</name>
</gene>
<comment type="caution">
    <text evidence="1">The sequence shown here is derived from an EMBL/GenBank/DDBJ whole genome shotgun (WGS) entry which is preliminary data.</text>
</comment>
<organism evidence="1 2">
    <name type="scientific">Polyplax serrata</name>
    <name type="common">Common mouse louse</name>
    <dbReference type="NCBI Taxonomy" id="468196"/>
    <lineage>
        <taxon>Eukaryota</taxon>
        <taxon>Metazoa</taxon>
        <taxon>Ecdysozoa</taxon>
        <taxon>Arthropoda</taxon>
        <taxon>Hexapoda</taxon>
        <taxon>Insecta</taxon>
        <taxon>Pterygota</taxon>
        <taxon>Neoptera</taxon>
        <taxon>Paraneoptera</taxon>
        <taxon>Psocodea</taxon>
        <taxon>Troctomorpha</taxon>
        <taxon>Phthiraptera</taxon>
        <taxon>Anoplura</taxon>
        <taxon>Polyplacidae</taxon>
        <taxon>Polyplax</taxon>
    </lineage>
</organism>
<evidence type="ECO:0000313" key="1">
    <source>
        <dbReference type="EMBL" id="KAK6628704.1"/>
    </source>
</evidence>
<accession>A0AAN8S620</accession>
<dbReference type="Proteomes" id="UP001372834">
    <property type="component" value="Unassembled WGS sequence"/>
</dbReference>
<dbReference type="EMBL" id="JAWJWE010000036">
    <property type="protein sequence ID" value="KAK6628704.1"/>
    <property type="molecule type" value="Genomic_DNA"/>
</dbReference>
<reference evidence="1 2" key="1">
    <citation type="submission" date="2023-10" db="EMBL/GenBank/DDBJ databases">
        <title>Genomes of two closely related lineages of the louse Polyplax serrata with different host specificities.</title>
        <authorList>
            <person name="Martinu J."/>
            <person name="Tarabai H."/>
            <person name="Stefka J."/>
            <person name="Hypsa V."/>
        </authorList>
    </citation>
    <scope>NUCLEOTIDE SEQUENCE [LARGE SCALE GENOMIC DNA]</scope>
    <source>
        <strain evidence="1">HR10_N</strain>
    </source>
</reference>
<proteinExistence type="predicted"/>
<sequence>MHSSENNDPSIKFFLPEAEEFNRGPPGPTARLGGVLLQRVYLQYTAKYIFPVWRSANLFEQGATNRKWILLNLERRNIWPGGHFGGHQLPPDSK</sequence>
<name>A0AAN8S620_POLSC</name>
<dbReference type="AlphaFoldDB" id="A0AAN8S620"/>
<protein>
    <submittedName>
        <fullName evidence="1">Uncharacterized protein</fullName>
    </submittedName>
</protein>
<evidence type="ECO:0000313" key="2">
    <source>
        <dbReference type="Proteomes" id="UP001372834"/>
    </source>
</evidence>